<name>A0ABV0IDU2_9MICC</name>
<dbReference type="Gene3D" id="3.40.50.720">
    <property type="entry name" value="NAD(P)-binding Rossmann-like Domain"/>
    <property type="match status" value="2"/>
</dbReference>
<dbReference type="PRINTS" id="PR00081">
    <property type="entry name" value="GDHRDH"/>
</dbReference>
<feature type="domain" description="Ketoreductase" evidence="2">
    <location>
        <begin position="210"/>
        <end position="394"/>
    </location>
</feature>
<keyword evidence="4" id="KW-1185">Reference proteome</keyword>
<dbReference type="NCBIfam" id="NF006110">
    <property type="entry name" value="PRK08261.1"/>
    <property type="match status" value="1"/>
</dbReference>
<dbReference type="EMBL" id="JBDXMX010000001">
    <property type="protein sequence ID" value="MEO9246158.1"/>
    <property type="molecule type" value="Genomic_DNA"/>
</dbReference>
<dbReference type="SMART" id="SM00822">
    <property type="entry name" value="PKS_KR"/>
    <property type="match status" value="1"/>
</dbReference>
<evidence type="ECO:0000256" key="1">
    <source>
        <dbReference type="ARBA" id="ARBA00006484"/>
    </source>
</evidence>
<reference evidence="3 4" key="1">
    <citation type="submission" date="2024-05" db="EMBL/GenBank/DDBJ databases">
        <authorList>
            <person name="Yi C."/>
        </authorList>
    </citation>
    <scope>NUCLEOTIDE SEQUENCE [LARGE SCALE GENOMIC DNA]</scope>
    <source>
        <strain evidence="3 4">XS13</strain>
    </source>
</reference>
<keyword evidence="3" id="KW-0560">Oxidoreductase</keyword>
<comment type="similarity">
    <text evidence="1">Belongs to the short-chain dehydrogenases/reductases (SDR) family.</text>
</comment>
<dbReference type="InterPro" id="IPR057326">
    <property type="entry name" value="KR_dom"/>
</dbReference>
<accession>A0ABV0IDU2</accession>
<gene>
    <name evidence="3" type="ORF">ABDK96_00475</name>
</gene>
<dbReference type="Proteomes" id="UP001484097">
    <property type="component" value="Unassembled WGS sequence"/>
</dbReference>
<sequence length="452" mass="45749">MAAQADTYTALVNQPLGKRIATALGLPQPAVLRRYQPGQALVEGSVLVLGEGHAADEAAAILLDWGVDVRRQPAPADRFGAVVACYDDAGTPADLSATTLRLGSVQRQLGRGARVITVFRDPAATADPAARAARRGVEGMTRSLAHEMRRGATANGLVLGQDTALSSAGATGALRFLLSAKSAFVSGQFLPVTAEAGALPADWEKPLAGKVAVVTGAARGIGAAIAETLHRDGATVVGVDVPAAGQALAGVVNRLSGTALQLDITAADAGQRILAHCAERHGRLDIVVHNAGITRDKKLANMDAARWDSVIAVNIESQLAMNRAFLGAAGRGTVAAPLRIASLASTSGIAGNGGQTNYAASKAGVMGMVSATAAEMAASGGTINAVAPGFIETEMTARIPVATREIGRRLNSLQQGGQPVDVAEAIAFLVSDAAGGTSGQTLRVCGQGLMGA</sequence>
<organism evidence="3 4">
    <name type="scientific">Citricoccus nitrophenolicus</name>
    <dbReference type="NCBI Taxonomy" id="863575"/>
    <lineage>
        <taxon>Bacteria</taxon>
        <taxon>Bacillati</taxon>
        <taxon>Actinomycetota</taxon>
        <taxon>Actinomycetes</taxon>
        <taxon>Micrococcales</taxon>
        <taxon>Micrococcaceae</taxon>
        <taxon>Citricoccus</taxon>
    </lineage>
</organism>
<dbReference type="GO" id="GO:0004316">
    <property type="term" value="F:3-oxoacyl-[acyl-carrier-protein] reductase (NADPH) activity"/>
    <property type="evidence" value="ECO:0007669"/>
    <property type="project" value="UniProtKB-EC"/>
</dbReference>
<dbReference type="EC" id="1.1.1.100" evidence="3"/>
<evidence type="ECO:0000259" key="2">
    <source>
        <dbReference type="SMART" id="SM00822"/>
    </source>
</evidence>
<dbReference type="PANTHER" id="PTHR42760">
    <property type="entry name" value="SHORT-CHAIN DEHYDROGENASES/REDUCTASES FAMILY MEMBER"/>
    <property type="match status" value="1"/>
</dbReference>
<evidence type="ECO:0000313" key="3">
    <source>
        <dbReference type="EMBL" id="MEO9246158.1"/>
    </source>
</evidence>
<dbReference type="PANTHER" id="PTHR42760:SF78">
    <property type="entry name" value="3-OXOACYL-[ACYL-CARRIER-PROTEIN] REDUCTASE [NADH]"/>
    <property type="match status" value="1"/>
</dbReference>
<dbReference type="Pfam" id="PF13561">
    <property type="entry name" value="adh_short_C2"/>
    <property type="match status" value="1"/>
</dbReference>
<dbReference type="InterPro" id="IPR036291">
    <property type="entry name" value="NAD(P)-bd_dom_sf"/>
</dbReference>
<proteinExistence type="inferred from homology"/>
<protein>
    <submittedName>
        <fullName evidence="3">3-oxoacyl-ACP reductase</fullName>
        <ecNumber evidence="3">1.1.1.100</ecNumber>
    </submittedName>
</protein>
<dbReference type="PRINTS" id="PR00080">
    <property type="entry name" value="SDRFAMILY"/>
</dbReference>
<dbReference type="SUPFAM" id="SSF51735">
    <property type="entry name" value="NAD(P)-binding Rossmann-fold domains"/>
    <property type="match status" value="1"/>
</dbReference>
<dbReference type="InterPro" id="IPR020904">
    <property type="entry name" value="Sc_DH/Rdtase_CS"/>
</dbReference>
<dbReference type="PROSITE" id="PS00061">
    <property type="entry name" value="ADH_SHORT"/>
    <property type="match status" value="1"/>
</dbReference>
<dbReference type="RefSeq" id="WP_309809626.1">
    <property type="nucleotide sequence ID" value="NZ_JBDXMX010000001.1"/>
</dbReference>
<evidence type="ECO:0000313" key="4">
    <source>
        <dbReference type="Proteomes" id="UP001484097"/>
    </source>
</evidence>
<comment type="caution">
    <text evidence="3">The sequence shown here is derived from an EMBL/GenBank/DDBJ whole genome shotgun (WGS) entry which is preliminary data.</text>
</comment>
<dbReference type="InterPro" id="IPR002347">
    <property type="entry name" value="SDR_fam"/>
</dbReference>